<evidence type="ECO:0000313" key="1">
    <source>
        <dbReference type="EMBL" id="KNZ49103.1"/>
    </source>
</evidence>
<dbReference type="OrthoDB" id="10460398at2759"/>
<organism evidence="1 2">
    <name type="scientific">Puccinia sorghi</name>
    <dbReference type="NCBI Taxonomy" id="27349"/>
    <lineage>
        <taxon>Eukaryota</taxon>
        <taxon>Fungi</taxon>
        <taxon>Dikarya</taxon>
        <taxon>Basidiomycota</taxon>
        <taxon>Pucciniomycotina</taxon>
        <taxon>Pucciniomycetes</taxon>
        <taxon>Pucciniales</taxon>
        <taxon>Pucciniaceae</taxon>
        <taxon>Puccinia</taxon>
    </lineage>
</organism>
<dbReference type="EMBL" id="LAVV01010398">
    <property type="protein sequence ID" value="KNZ49103.1"/>
    <property type="molecule type" value="Genomic_DNA"/>
</dbReference>
<proteinExistence type="predicted"/>
<evidence type="ECO:0000313" key="2">
    <source>
        <dbReference type="Proteomes" id="UP000037035"/>
    </source>
</evidence>
<dbReference type="VEuPathDB" id="FungiDB:VP01_520g8"/>
<name>A0A0L6UKP5_9BASI</name>
<dbReference type="Proteomes" id="UP000037035">
    <property type="component" value="Unassembled WGS sequence"/>
</dbReference>
<comment type="caution">
    <text evidence="1">The sequence shown here is derived from an EMBL/GenBank/DDBJ whole genome shotgun (WGS) entry which is preliminary data.</text>
</comment>
<sequence>MLSFTCVRSNLLATSSEIEFWATRRIQLNPVHEWALSLKTQHSELPGHEVIAPKWNEFTSALHSLVEKTSALHAHVEWEIGLFADEYKITFRKGSKTSAELTSELAAKLLGVTKSLLESVEVINVSMSESLQLHAEVYHALGASQIQIQNELRQANFIGFKYVLGSEWQQKRNHQLNFELAGLKLLQETGFLLWELKTKVYVYIKNLDVLQGSLNCRSARNEEREKAWIAGYPEFRRESDRQQTVSHRGNENQLTLVATAAAKQVQVATAAATNRGLEKVDGGKVENFIEPPPFASY</sequence>
<gene>
    <name evidence="1" type="ORF">VP01_520g8</name>
</gene>
<dbReference type="AlphaFoldDB" id="A0A0L6UKP5"/>
<protein>
    <submittedName>
        <fullName evidence="1">Uncharacterized protein</fullName>
    </submittedName>
</protein>
<accession>A0A0L6UKP5</accession>
<keyword evidence="2" id="KW-1185">Reference proteome</keyword>
<reference evidence="1 2" key="1">
    <citation type="submission" date="2015-08" db="EMBL/GenBank/DDBJ databases">
        <title>Next Generation Sequencing and Analysis of the Genome of Puccinia sorghi L Schw, the Causal Agent of Maize Common Rust.</title>
        <authorList>
            <person name="Rochi L."/>
            <person name="Burguener G."/>
            <person name="Darino M."/>
            <person name="Turjanski A."/>
            <person name="Kreff E."/>
            <person name="Dieguez M.J."/>
            <person name="Sacco F."/>
        </authorList>
    </citation>
    <scope>NUCLEOTIDE SEQUENCE [LARGE SCALE GENOMIC DNA]</scope>
    <source>
        <strain evidence="1 2">RO10H11247</strain>
    </source>
</reference>